<protein>
    <submittedName>
        <fullName evidence="5">Putative DNA-binding transcriptional regulator</fullName>
    </submittedName>
</protein>
<dbReference type="AlphaFoldDB" id="A0A2S9YFK1"/>
<dbReference type="GO" id="GO:0003677">
    <property type="term" value="F:DNA binding"/>
    <property type="evidence" value="ECO:0007669"/>
    <property type="project" value="UniProtKB-KW"/>
</dbReference>
<comment type="caution">
    <text evidence="5">The sequence shown here is derived from an EMBL/GenBank/DDBJ whole genome shotgun (WGS) entry which is preliminary data.</text>
</comment>
<evidence type="ECO:0000256" key="3">
    <source>
        <dbReference type="ARBA" id="ARBA00022777"/>
    </source>
</evidence>
<evidence type="ECO:0000256" key="1">
    <source>
        <dbReference type="ARBA" id="ARBA00010164"/>
    </source>
</evidence>
<organism evidence="5 6">
    <name type="scientific">Enhygromyxa salina</name>
    <dbReference type="NCBI Taxonomy" id="215803"/>
    <lineage>
        <taxon>Bacteria</taxon>
        <taxon>Pseudomonadati</taxon>
        <taxon>Myxococcota</taxon>
        <taxon>Polyangia</taxon>
        <taxon>Nannocystales</taxon>
        <taxon>Nannocystaceae</taxon>
        <taxon>Enhygromyxa</taxon>
    </lineage>
</organism>
<evidence type="ECO:0000256" key="2">
    <source>
        <dbReference type="ARBA" id="ARBA00022679"/>
    </source>
</evidence>
<keyword evidence="3" id="KW-0418">Kinase</keyword>
<dbReference type="PANTHER" id="PTHR37419">
    <property type="entry name" value="SERINE/THREONINE-PROTEIN KINASE TOXIN HIPA"/>
    <property type="match status" value="1"/>
</dbReference>
<comment type="similarity">
    <text evidence="1">Belongs to the HipA Ser/Thr kinase family.</text>
</comment>
<keyword evidence="5" id="KW-0238">DNA-binding</keyword>
<dbReference type="GO" id="GO:0004674">
    <property type="term" value="F:protein serine/threonine kinase activity"/>
    <property type="evidence" value="ECO:0007669"/>
    <property type="project" value="TreeGrafter"/>
</dbReference>
<dbReference type="Pfam" id="PF07804">
    <property type="entry name" value="HipA_C"/>
    <property type="match status" value="1"/>
</dbReference>
<dbReference type="InterPro" id="IPR052028">
    <property type="entry name" value="HipA_Ser/Thr_kinase"/>
</dbReference>
<dbReference type="PANTHER" id="PTHR37419:SF8">
    <property type="entry name" value="TOXIN YJJJ"/>
    <property type="match status" value="1"/>
</dbReference>
<name>A0A2S9YFK1_9BACT</name>
<gene>
    <name evidence="5" type="ORF">ENSA7_51850</name>
</gene>
<proteinExistence type="inferred from homology"/>
<dbReference type="InterPro" id="IPR012893">
    <property type="entry name" value="HipA-like_C"/>
</dbReference>
<reference evidence="5 6" key="1">
    <citation type="submission" date="2018-03" db="EMBL/GenBank/DDBJ databases">
        <title>Draft Genome Sequences of the Obligatory Marine Myxobacteria Enhygromyxa salina SWB007.</title>
        <authorList>
            <person name="Poehlein A."/>
            <person name="Moghaddam J.A."/>
            <person name="Harms H."/>
            <person name="Alanjari M."/>
            <person name="Koenig G.M."/>
            <person name="Daniel R."/>
            <person name="Schaeberle T.F."/>
        </authorList>
    </citation>
    <scope>NUCLEOTIDE SEQUENCE [LARGE SCALE GENOMIC DNA]</scope>
    <source>
        <strain evidence="5 6">SWB007</strain>
    </source>
</reference>
<evidence type="ECO:0000259" key="4">
    <source>
        <dbReference type="Pfam" id="PF07804"/>
    </source>
</evidence>
<keyword evidence="2" id="KW-0808">Transferase</keyword>
<feature type="domain" description="HipA-like C-terminal" evidence="4">
    <location>
        <begin position="176"/>
        <end position="387"/>
    </location>
</feature>
<sequence>MMTTSDQISIEVWADWEGAPRSRVGALSAAQVSGEEVLSFEYDQQWVESEQVDDPWLAAYTGHECGALLDSSPDRWGRMLLERSEAQLAREQGRPRRKLSESDYLLGVYDGHRMGALRFRLSPEGPFLDDNVELASPPWIALRELEQASQCLERAGAEASTDYPRWLTMLLASGRSLGGARPKASVVDHNGRLHIAKFPSHDDVVDVGAWEGVAHELANRAGVTVSPSASARFASQHHTFITRRFDRTRGGQRRHFASAMALLQRTERGAPGEASYLELAEVLKRSGANPSEDLEELWRRIVLFVCISNVEDHLRNHGFLLTDAGWRLAPAYDINPVAGGEGLSLNISATDNTQDLQLVREVAELFGIRRRRADQIIELVTAVARGWRQVATARRIPRAEQNQMVRAFRVAECARA</sequence>
<evidence type="ECO:0000313" key="5">
    <source>
        <dbReference type="EMBL" id="PRQ03894.1"/>
    </source>
</evidence>
<evidence type="ECO:0000313" key="6">
    <source>
        <dbReference type="Proteomes" id="UP000238823"/>
    </source>
</evidence>
<accession>A0A2S9YFK1</accession>
<dbReference type="EMBL" id="PVNL01000106">
    <property type="protein sequence ID" value="PRQ03894.1"/>
    <property type="molecule type" value="Genomic_DNA"/>
</dbReference>
<dbReference type="Proteomes" id="UP000238823">
    <property type="component" value="Unassembled WGS sequence"/>
</dbReference>
<dbReference type="GO" id="GO:0005829">
    <property type="term" value="C:cytosol"/>
    <property type="evidence" value="ECO:0007669"/>
    <property type="project" value="TreeGrafter"/>
</dbReference>